<dbReference type="AlphaFoldDB" id="A0A0V8JC25"/>
<protein>
    <submittedName>
        <fullName evidence="1">Uncharacterized protein</fullName>
    </submittedName>
</protein>
<dbReference type="RefSeq" id="WP_061968380.1">
    <property type="nucleotide sequence ID" value="NZ_FMAV01000001.1"/>
</dbReference>
<evidence type="ECO:0000313" key="2">
    <source>
        <dbReference type="Proteomes" id="UP000054099"/>
    </source>
</evidence>
<proteinExistence type="predicted"/>
<organism evidence="1 2">
    <name type="scientific">Fictibacillus enclensis</name>
    <dbReference type="NCBI Taxonomy" id="1017270"/>
    <lineage>
        <taxon>Bacteria</taxon>
        <taxon>Bacillati</taxon>
        <taxon>Bacillota</taxon>
        <taxon>Bacilli</taxon>
        <taxon>Bacillales</taxon>
        <taxon>Fictibacillaceae</taxon>
        <taxon>Fictibacillus</taxon>
    </lineage>
</organism>
<sequence>MEEELRYFFMYKERMAMTNDVIIQFMDFKGKRLVRAMVQDLNTTTNKKLKEDARTQWEQIKKADTLQQK</sequence>
<keyword evidence="2" id="KW-1185">Reference proteome</keyword>
<reference evidence="1 2" key="1">
    <citation type="journal article" date="2014" name="Antonie Van Leeuwenhoek">
        <title>Fictibacillus enclensis sp. nov., isolated from marine sediment.</title>
        <authorList>
            <person name="Dastager S.G."/>
            <person name="Mawlankar R."/>
            <person name="Srinivasan K."/>
            <person name="Tang S.K."/>
            <person name="Lee J.C."/>
            <person name="Ramana V.V."/>
            <person name="Shouche Y.S."/>
        </authorList>
    </citation>
    <scope>NUCLEOTIDE SEQUENCE [LARGE SCALE GENOMIC DNA]</scope>
    <source>
        <strain evidence="1 2">NIO-1003</strain>
    </source>
</reference>
<dbReference type="Proteomes" id="UP000054099">
    <property type="component" value="Unassembled WGS sequence"/>
</dbReference>
<gene>
    <name evidence="1" type="ORF">AS030_03345</name>
</gene>
<accession>A0A0V8JC25</accession>
<dbReference type="OrthoDB" id="2972429at2"/>
<name>A0A0V8JC25_9BACL</name>
<dbReference type="EMBL" id="LNQN01000001">
    <property type="protein sequence ID" value="KSU84590.1"/>
    <property type="molecule type" value="Genomic_DNA"/>
</dbReference>
<evidence type="ECO:0000313" key="1">
    <source>
        <dbReference type="EMBL" id="KSU84590.1"/>
    </source>
</evidence>
<comment type="caution">
    <text evidence="1">The sequence shown here is derived from an EMBL/GenBank/DDBJ whole genome shotgun (WGS) entry which is preliminary data.</text>
</comment>